<dbReference type="Proteomes" id="UP001447842">
    <property type="component" value="Chromosome"/>
</dbReference>
<organism evidence="3 4">
    <name type="scientific">Sulfurimonas diazotrophicus</name>
    <dbReference type="NCBI Taxonomy" id="3131939"/>
    <lineage>
        <taxon>Bacteria</taxon>
        <taxon>Pseudomonadati</taxon>
        <taxon>Campylobacterota</taxon>
        <taxon>Epsilonproteobacteria</taxon>
        <taxon>Campylobacterales</taxon>
        <taxon>Sulfurimonadaceae</taxon>
        <taxon>Sulfurimonas</taxon>
    </lineage>
</organism>
<keyword evidence="3" id="KW-0378">Hydrolase</keyword>
<feature type="compositionally biased region" description="Pro residues" evidence="1">
    <location>
        <begin position="251"/>
        <end position="263"/>
    </location>
</feature>
<dbReference type="PANTHER" id="PTHR30231:SF41">
    <property type="entry name" value="DNA POLYMERASE III SUBUNIT EPSILON"/>
    <property type="match status" value="1"/>
</dbReference>
<evidence type="ECO:0000256" key="1">
    <source>
        <dbReference type="SAM" id="MobiDB-lite"/>
    </source>
</evidence>
<dbReference type="PANTHER" id="PTHR30231">
    <property type="entry name" value="DNA POLYMERASE III SUBUNIT EPSILON"/>
    <property type="match status" value="1"/>
</dbReference>
<dbReference type="EMBL" id="CP147920">
    <property type="protein sequence ID" value="XAU15522.1"/>
    <property type="molecule type" value="Genomic_DNA"/>
</dbReference>
<dbReference type="NCBIfam" id="TIGR00573">
    <property type="entry name" value="dnaq"/>
    <property type="match status" value="1"/>
</dbReference>
<protein>
    <submittedName>
        <fullName evidence="3">3'-5' exonuclease</fullName>
    </submittedName>
</protein>
<proteinExistence type="predicted"/>
<dbReference type="InterPro" id="IPR036397">
    <property type="entry name" value="RNaseH_sf"/>
</dbReference>
<dbReference type="InterPro" id="IPR012337">
    <property type="entry name" value="RNaseH-like_sf"/>
</dbReference>
<dbReference type="Pfam" id="PF00929">
    <property type="entry name" value="RNase_T"/>
    <property type="match status" value="1"/>
</dbReference>
<reference evidence="3 4" key="1">
    <citation type="submission" date="2024-03" db="EMBL/GenBank/DDBJ databases">
        <title>Sulfurimonas sp. HSL3-1.</title>
        <authorList>
            <person name="Wang S."/>
        </authorList>
    </citation>
    <scope>NUCLEOTIDE SEQUENCE [LARGE SCALE GENOMIC DNA]</scope>
    <source>
        <strain evidence="3 4">HSL3-1</strain>
    </source>
</reference>
<feature type="region of interest" description="Disordered" evidence="1">
    <location>
        <begin position="243"/>
        <end position="263"/>
    </location>
</feature>
<dbReference type="SMART" id="SM00479">
    <property type="entry name" value="EXOIII"/>
    <property type="match status" value="1"/>
</dbReference>
<dbReference type="RefSeq" id="WP_345970642.1">
    <property type="nucleotide sequence ID" value="NZ_CP147920.1"/>
</dbReference>
<name>A0ABZ3HAY5_9BACT</name>
<dbReference type="InterPro" id="IPR006054">
    <property type="entry name" value="DnaQ"/>
</dbReference>
<evidence type="ECO:0000259" key="2">
    <source>
        <dbReference type="SMART" id="SM00479"/>
    </source>
</evidence>
<evidence type="ECO:0000313" key="4">
    <source>
        <dbReference type="Proteomes" id="UP001447842"/>
    </source>
</evidence>
<dbReference type="Gene3D" id="3.30.420.10">
    <property type="entry name" value="Ribonuclease H-like superfamily/Ribonuclease H"/>
    <property type="match status" value="1"/>
</dbReference>
<dbReference type="CDD" id="cd06127">
    <property type="entry name" value="DEDDh"/>
    <property type="match status" value="1"/>
</dbReference>
<gene>
    <name evidence="3" type="ORF">WCY31_02215</name>
</gene>
<feature type="domain" description="Exonuclease" evidence="2">
    <location>
        <begin position="63"/>
        <end position="228"/>
    </location>
</feature>
<dbReference type="NCBIfam" id="NF006316">
    <property type="entry name" value="PRK08517.1"/>
    <property type="match status" value="1"/>
</dbReference>
<accession>A0ABZ3HAY5</accession>
<keyword evidence="3" id="KW-0540">Nuclease</keyword>
<sequence>MIEASQLPQKLCEGLTAYQIEQLTGENAELAVELMRAQGLELVSRDGTRYYPHSCDQLLSAATFCIVDIETNGSKPDKHQIIEIGAVKVQNLHIIDRFESLVRCDHISGHITEITGIAEEDTQDAPGLREVLSDFKQFLGNDIFVGHDVKFDFQFTSKMMERVGMAPLLNRTLCTIDLAERTISSYRYGLAFLNEQLELYKEATHHRALSDAMTTAKLFKRTLKCIPTEIQTVEELITFSKKAKRLKRPKFPPQPPEQTTPEA</sequence>
<evidence type="ECO:0000313" key="3">
    <source>
        <dbReference type="EMBL" id="XAU15522.1"/>
    </source>
</evidence>
<keyword evidence="3" id="KW-0269">Exonuclease</keyword>
<dbReference type="InterPro" id="IPR013520">
    <property type="entry name" value="Ribonucl_H"/>
</dbReference>
<keyword evidence="4" id="KW-1185">Reference proteome</keyword>
<dbReference type="SUPFAM" id="SSF53098">
    <property type="entry name" value="Ribonuclease H-like"/>
    <property type="match status" value="1"/>
</dbReference>
<dbReference type="GO" id="GO:0004527">
    <property type="term" value="F:exonuclease activity"/>
    <property type="evidence" value="ECO:0007669"/>
    <property type="project" value="UniProtKB-KW"/>
</dbReference>